<evidence type="ECO:0000313" key="2">
    <source>
        <dbReference type="Proteomes" id="UP000662200"/>
    </source>
</evidence>
<dbReference type="InterPro" id="IPR033469">
    <property type="entry name" value="CYTH-like_dom_sf"/>
</dbReference>
<dbReference type="SUPFAM" id="SSF55154">
    <property type="entry name" value="CYTH-like phosphatases"/>
    <property type="match status" value="1"/>
</dbReference>
<dbReference type="Proteomes" id="UP000662200">
    <property type="component" value="Unassembled WGS sequence"/>
</dbReference>
<comment type="caution">
    <text evidence="1">The sequence shown here is derived from an EMBL/GenBank/DDBJ whole genome shotgun (WGS) entry which is preliminary data.</text>
</comment>
<sequence length="88" mass="9767">MGFTAKRYQENYREEWQLGGVTFDIDTWPGLPTYLEVEGPDEAAVRDAAEALGLDLADASYGSVDEVYRTVLGRDILAESSLTFDTRA</sequence>
<name>A0A8J3BUP3_9ACTN</name>
<protein>
    <recommendedName>
        <fullName evidence="3">CYTH domain-containing protein</fullName>
    </recommendedName>
</protein>
<reference evidence="1" key="1">
    <citation type="journal article" date="2014" name="Int. J. Syst. Evol. Microbiol.">
        <title>Complete genome sequence of Corynebacterium casei LMG S-19264T (=DSM 44701T), isolated from a smear-ripened cheese.</title>
        <authorList>
            <consortium name="US DOE Joint Genome Institute (JGI-PGF)"/>
            <person name="Walter F."/>
            <person name="Albersmeier A."/>
            <person name="Kalinowski J."/>
            <person name="Ruckert C."/>
        </authorList>
    </citation>
    <scope>NUCLEOTIDE SEQUENCE</scope>
    <source>
        <strain evidence="1">JCM 3091</strain>
    </source>
</reference>
<organism evidence="1 2">
    <name type="scientific">Pilimelia terevasa</name>
    <dbReference type="NCBI Taxonomy" id="53372"/>
    <lineage>
        <taxon>Bacteria</taxon>
        <taxon>Bacillati</taxon>
        <taxon>Actinomycetota</taxon>
        <taxon>Actinomycetes</taxon>
        <taxon>Micromonosporales</taxon>
        <taxon>Micromonosporaceae</taxon>
        <taxon>Pilimelia</taxon>
    </lineage>
</organism>
<evidence type="ECO:0000313" key="1">
    <source>
        <dbReference type="EMBL" id="GGK40176.1"/>
    </source>
</evidence>
<gene>
    <name evidence="1" type="ORF">GCM10010124_36110</name>
</gene>
<reference evidence="1" key="2">
    <citation type="submission" date="2020-09" db="EMBL/GenBank/DDBJ databases">
        <authorList>
            <person name="Sun Q."/>
            <person name="Ohkuma M."/>
        </authorList>
    </citation>
    <scope>NUCLEOTIDE SEQUENCE</scope>
    <source>
        <strain evidence="1">JCM 3091</strain>
    </source>
</reference>
<accession>A0A8J3BUP3</accession>
<dbReference type="EMBL" id="BMQC01000017">
    <property type="protein sequence ID" value="GGK40176.1"/>
    <property type="molecule type" value="Genomic_DNA"/>
</dbReference>
<evidence type="ECO:0008006" key="3">
    <source>
        <dbReference type="Google" id="ProtNLM"/>
    </source>
</evidence>
<keyword evidence="2" id="KW-1185">Reference proteome</keyword>
<proteinExistence type="predicted"/>
<dbReference type="AlphaFoldDB" id="A0A8J3BUP3"/>
<dbReference type="Gene3D" id="2.40.320.10">
    <property type="entry name" value="Hypothetical Protein Pfu-838710-001"/>
    <property type="match status" value="1"/>
</dbReference>